<evidence type="ECO:0000313" key="4">
    <source>
        <dbReference type="EnsemblMetazoa" id="CJA34847.1"/>
    </source>
</evidence>
<evidence type="ECO:0000313" key="5">
    <source>
        <dbReference type="Proteomes" id="UP000005237"/>
    </source>
</evidence>
<accession>A0A8R1EGZ3</accession>
<evidence type="ECO:0000256" key="2">
    <source>
        <dbReference type="PROSITE-ProRule" id="PRU00984"/>
    </source>
</evidence>
<protein>
    <submittedName>
        <fullName evidence="4">DOCKER domain-containing protein</fullName>
    </submittedName>
</protein>
<feature type="domain" description="DOCKER" evidence="3">
    <location>
        <begin position="112"/>
        <end position="551"/>
    </location>
</feature>
<evidence type="ECO:0000256" key="1">
    <source>
        <dbReference type="ARBA" id="ARBA00022658"/>
    </source>
</evidence>
<dbReference type="Pfam" id="PF06920">
    <property type="entry name" value="DHR-2_Lobe_A"/>
    <property type="match status" value="1"/>
</dbReference>
<dbReference type="InterPro" id="IPR046769">
    <property type="entry name" value="DOCKER_Lobe_A"/>
</dbReference>
<dbReference type="Gene3D" id="1.20.58.740">
    <property type="match status" value="1"/>
</dbReference>
<keyword evidence="1" id="KW-0344">Guanine-nucleotide releasing factor</keyword>
<dbReference type="EnsemblMetazoa" id="CJA34847.2">
    <property type="protein sequence ID" value="CJA34847.2"/>
    <property type="gene ID" value="WBGene00210694"/>
</dbReference>
<dbReference type="FunFam" id="3.30.540.30:FF:000003">
    <property type="entry name" value="Dipeptidyl peptidase 3"/>
    <property type="match status" value="1"/>
</dbReference>
<dbReference type="Pfam" id="PF20421">
    <property type="entry name" value="DHR-2_Lobe_C"/>
    <property type="match status" value="1"/>
</dbReference>
<dbReference type="InterPro" id="IPR043161">
    <property type="entry name" value="DOCK_C_lobe_A"/>
</dbReference>
<dbReference type="InterPro" id="IPR026791">
    <property type="entry name" value="DOCK"/>
</dbReference>
<dbReference type="PANTHER" id="PTHR23317">
    <property type="entry name" value="DEDICATOR OF CYTOKINESIS DOCK"/>
    <property type="match status" value="1"/>
</dbReference>
<comment type="similarity">
    <text evidence="2">Belongs to the DOCK family.</text>
</comment>
<dbReference type="Proteomes" id="UP000005237">
    <property type="component" value="Unassembled WGS sequence"/>
</dbReference>
<sequence>MSVDRNLYIIPNDSPVCQLDATDAFKTLSETERKYAHFVAKASFDGALSVFLQVSPESAAIFYVLYKLFKAEPTGQLKAKALSVGFTEEEWMALLVYAAAFYSNSGNYKGFGDTKIVPGVDSSKITALLEKSVAGSDAKVVEIWKSVEKVIGSLEPNQLQLGFGNTFAIKLTNNKLFSADSENHIQSYHFTEAGLVKILEKAFSLLEKAQLYELLFPFSKIILNYCHATKSYGRVSHIHKRLSVAADQIKETGEFYESQSDAWLSPLPGIDKRCFGTFFRVAFYGKLFRELDGKEFVYKESAFSKLNEISNRLETFYTNMFGEGFVVVLKDSKQVDVAKLNPEKAYIQITFVDVFLSDDERMERSTYFERRNNVNRFFFETPYTMEGRAQGDLSSQYKKRTILTVENSFPYIKTRLRVVNRNVMNFSPIEVAIEDIEKKTRELAAAAQHKNPKMLSMLVQGSIGTTVNQGPLEIANVFLANSMIDERGRPIDRLQNKLRLSFRHLQYRAMEAIQLSRQLIGEDQKEYQENVEANFQSFVTHLKPMLTRGKNEITISEFGNPTVV</sequence>
<name>A0A8R1EGZ3_CAEJA</name>
<evidence type="ECO:0000259" key="3">
    <source>
        <dbReference type="PROSITE" id="PS51651"/>
    </source>
</evidence>
<dbReference type="EnsemblMetazoa" id="CJA34847.1">
    <property type="protein sequence ID" value="CJA34847.1"/>
    <property type="gene ID" value="WBGene00210694"/>
</dbReference>
<dbReference type="PANTHER" id="PTHR23317:SF76">
    <property type="entry name" value="LD20667P"/>
    <property type="match status" value="1"/>
</dbReference>
<dbReference type="InterPro" id="IPR046773">
    <property type="entry name" value="DOCKER_Lobe_C"/>
</dbReference>
<keyword evidence="5" id="KW-1185">Reference proteome</keyword>
<dbReference type="AlphaFoldDB" id="A0A8R1EGZ3"/>
<dbReference type="GO" id="GO:0005085">
    <property type="term" value="F:guanyl-nucleotide exchange factor activity"/>
    <property type="evidence" value="ECO:0007669"/>
    <property type="project" value="UniProtKB-KW"/>
</dbReference>
<dbReference type="InterPro" id="IPR027357">
    <property type="entry name" value="DOCKER_dom"/>
</dbReference>
<dbReference type="Gene3D" id="3.30.540.30">
    <property type="match status" value="1"/>
</dbReference>
<organism evidence="4 5">
    <name type="scientific">Caenorhabditis japonica</name>
    <dbReference type="NCBI Taxonomy" id="281687"/>
    <lineage>
        <taxon>Eukaryota</taxon>
        <taxon>Metazoa</taxon>
        <taxon>Ecdysozoa</taxon>
        <taxon>Nematoda</taxon>
        <taxon>Chromadorea</taxon>
        <taxon>Rhabditida</taxon>
        <taxon>Rhabditina</taxon>
        <taxon>Rhabditomorpha</taxon>
        <taxon>Rhabditoidea</taxon>
        <taxon>Rhabditidae</taxon>
        <taxon>Peloderinae</taxon>
        <taxon>Caenorhabditis</taxon>
    </lineage>
</organism>
<dbReference type="InterPro" id="IPR043162">
    <property type="entry name" value="DOCK_C_lobe_C"/>
</dbReference>
<reference evidence="4" key="2">
    <citation type="submission" date="2022-06" db="UniProtKB">
        <authorList>
            <consortium name="EnsemblMetazoa"/>
        </authorList>
    </citation>
    <scope>IDENTIFICATION</scope>
    <source>
        <strain evidence="4">DF5081</strain>
    </source>
</reference>
<dbReference type="InterPro" id="IPR046770">
    <property type="entry name" value="DOCKER_Lobe_B"/>
</dbReference>
<dbReference type="GO" id="GO:0007264">
    <property type="term" value="P:small GTPase-mediated signal transduction"/>
    <property type="evidence" value="ECO:0007669"/>
    <property type="project" value="InterPro"/>
</dbReference>
<dbReference type="Gene3D" id="1.25.40.410">
    <property type="match status" value="1"/>
</dbReference>
<dbReference type="PROSITE" id="PS51651">
    <property type="entry name" value="DOCKER"/>
    <property type="match status" value="1"/>
</dbReference>
<proteinExistence type="inferred from homology"/>
<dbReference type="Pfam" id="PF20422">
    <property type="entry name" value="DHR-2_Lobe_B"/>
    <property type="match status" value="1"/>
</dbReference>
<reference evidence="5" key="1">
    <citation type="submission" date="2010-08" db="EMBL/GenBank/DDBJ databases">
        <authorList>
            <consortium name="Caenorhabditis japonica Sequencing Consortium"/>
            <person name="Wilson R.K."/>
        </authorList>
    </citation>
    <scope>NUCLEOTIDE SEQUENCE [LARGE SCALE GENOMIC DNA]</scope>
    <source>
        <strain evidence="5">DF5081</strain>
    </source>
</reference>